<organism evidence="8 9">
    <name type="scientific">Umboniibacter marinipuniceus</name>
    <dbReference type="NCBI Taxonomy" id="569599"/>
    <lineage>
        <taxon>Bacteria</taxon>
        <taxon>Pseudomonadati</taxon>
        <taxon>Pseudomonadota</taxon>
        <taxon>Gammaproteobacteria</taxon>
        <taxon>Cellvibrionales</taxon>
        <taxon>Cellvibrionaceae</taxon>
        <taxon>Umboniibacter</taxon>
    </lineage>
</organism>
<evidence type="ECO:0000313" key="9">
    <source>
        <dbReference type="Proteomes" id="UP000267187"/>
    </source>
</evidence>
<accession>A0A3M0A439</accession>
<dbReference type="RefSeq" id="WP_121877301.1">
    <property type="nucleotide sequence ID" value="NZ_REFJ01000004.1"/>
</dbReference>
<evidence type="ECO:0000256" key="5">
    <source>
        <dbReference type="ARBA" id="ARBA00051722"/>
    </source>
</evidence>
<evidence type="ECO:0000256" key="6">
    <source>
        <dbReference type="PIRSR" id="PIRSR617867-1"/>
    </source>
</evidence>
<evidence type="ECO:0000259" key="7">
    <source>
        <dbReference type="SMART" id="SM00226"/>
    </source>
</evidence>
<comment type="catalytic activity">
    <reaction evidence="5">
        <text>O-phospho-L-tyrosyl-[protein] + H2O = L-tyrosyl-[protein] + phosphate</text>
        <dbReference type="Rhea" id="RHEA:10684"/>
        <dbReference type="Rhea" id="RHEA-COMP:10136"/>
        <dbReference type="Rhea" id="RHEA-COMP:20101"/>
        <dbReference type="ChEBI" id="CHEBI:15377"/>
        <dbReference type="ChEBI" id="CHEBI:43474"/>
        <dbReference type="ChEBI" id="CHEBI:46858"/>
        <dbReference type="ChEBI" id="CHEBI:61978"/>
        <dbReference type="EC" id="3.1.3.48"/>
    </reaction>
</comment>
<comment type="similarity">
    <text evidence="1">Belongs to the low molecular weight phosphotyrosine protein phosphatase family.</text>
</comment>
<dbReference type="GO" id="GO:0004725">
    <property type="term" value="F:protein tyrosine phosphatase activity"/>
    <property type="evidence" value="ECO:0007669"/>
    <property type="project" value="UniProtKB-EC"/>
</dbReference>
<dbReference type="AlphaFoldDB" id="A0A3M0A439"/>
<evidence type="ECO:0000256" key="1">
    <source>
        <dbReference type="ARBA" id="ARBA00011063"/>
    </source>
</evidence>
<dbReference type="PANTHER" id="PTHR11717">
    <property type="entry name" value="LOW MOLECULAR WEIGHT PROTEIN TYROSINE PHOSPHATASE"/>
    <property type="match status" value="1"/>
</dbReference>
<reference evidence="8 9" key="1">
    <citation type="submission" date="2018-10" db="EMBL/GenBank/DDBJ databases">
        <title>Genomic Encyclopedia of Type Strains, Phase IV (KMG-IV): sequencing the most valuable type-strain genomes for metagenomic binning, comparative biology and taxonomic classification.</title>
        <authorList>
            <person name="Goeker M."/>
        </authorList>
    </citation>
    <scope>NUCLEOTIDE SEQUENCE [LARGE SCALE GENOMIC DNA]</scope>
    <source>
        <strain evidence="8 9">DSM 25080</strain>
    </source>
</reference>
<dbReference type="InterPro" id="IPR023485">
    <property type="entry name" value="Ptyr_pPase"/>
</dbReference>
<protein>
    <recommendedName>
        <fullName evidence="2">protein-tyrosine-phosphatase</fullName>
        <ecNumber evidence="2">3.1.3.48</ecNumber>
    </recommendedName>
</protein>
<dbReference type="Proteomes" id="UP000267187">
    <property type="component" value="Unassembled WGS sequence"/>
</dbReference>
<evidence type="ECO:0000256" key="3">
    <source>
        <dbReference type="ARBA" id="ARBA00022801"/>
    </source>
</evidence>
<dbReference type="EMBL" id="REFJ01000004">
    <property type="protein sequence ID" value="RMA79550.1"/>
    <property type="molecule type" value="Genomic_DNA"/>
</dbReference>
<sequence>MFKSILVVCAGNICRSPIGEAMLAAGLPGKVVSSAGIVAKNDMPADPSSVQLCSSAGIPIDSHKARRLTPEICAENDLILVMEPQHVKDVAERFPQASGKTMLIGKWIGVDEIPDPHRQQMEAFEHAYQLLEKACEGWVAKLA</sequence>
<dbReference type="SMART" id="SM00226">
    <property type="entry name" value="LMWPc"/>
    <property type="match status" value="1"/>
</dbReference>
<keyword evidence="9" id="KW-1185">Reference proteome</keyword>
<evidence type="ECO:0000313" key="8">
    <source>
        <dbReference type="EMBL" id="RMA79550.1"/>
    </source>
</evidence>
<dbReference type="CDD" id="cd16343">
    <property type="entry name" value="LMWPTP"/>
    <property type="match status" value="1"/>
</dbReference>
<dbReference type="Gene3D" id="3.40.50.2300">
    <property type="match status" value="1"/>
</dbReference>
<dbReference type="PANTHER" id="PTHR11717:SF31">
    <property type="entry name" value="LOW MOLECULAR WEIGHT PROTEIN-TYROSINE-PHOSPHATASE ETP-RELATED"/>
    <property type="match status" value="1"/>
</dbReference>
<feature type="active site" evidence="6">
    <location>
        <position position="15"/>
    </location>
</feature>
<dbReference type="EC" id="3.1.3.48" evidence="2"/>
<dbReference type="SUPFAM" id="SSF52788">
    <property type="entry name" value="Phosphotyrosine protein phosphatases I"/>
    <property type="match status" value="1"/>
</dbReference>
<name>A0A3M0A439_9GAMM</name>
<feature type="active site" description="Nucleophile" evidence="6">
    <location>
        <position position="9"/>
    </location>
</feature>
<feature type="active site" description="Proton donor" evidence="6">
    <location>
        <position position="115"/>
    </location>
</feature>
<gene>
    <name evidence="8" type="ORF">DFR27_1991</name>
</gene>
<dbReference type="InterPro" id="IPR050438">
    <property type="entry name" value="LMW_PTPase"/>
</dbReference>
<feature type="domain" description="Phosphotyrosine protein phosphatase I" evidence="7">
    <location>
        <begin position="3"/>
        <end position="141"/>
    </location>
</feature>
<dbReference type="Pfam" id="PF01451">
    <property type="entry name" value="LMWPc"/>
    <property type="match status" value="1"/>
</dbReference>
<dbReference type="PRINTS" id="PR00719">
    <property type="entry name" value="LMWPTPASE"/>
</dbReference>
<evidence type="ECO:0000256" key="2">
    <source>
        <dbReference type="ARBA" id="ARBA00013064"/>
    </source>
</evidence>
<comment type="caution">
    <text evidence="8">The sequence shown here is derived from an EMBL/GenBank/DDBJ whole genome shotgun (WGS) entry which is preliminary data.</text>
</comment>
<keyword evidence="4" id="KW-0904">Protein phosphatase</keyword>
<dbReference type="InterPro" id="IPR017867">
    <property type="entry name" value="Tyr_phospatase_low_mol_wt"/>
</dbReference>
<evidence type="ECO:0000256" key="4">
    <source>
        <dbReference type="ARBA" id="ARBA00022912"/>
    </source>
</evidence>
<proteinExistence type="inferred from homology"/>
<dbReference type="InterPro" id="IPR036196">
    <property type="entry name" value="Ptyr_pPase_sf"/>
</dbReference>
<keyword evidence="3" id="KW-0378">Hydrolase</keyword>
<dbReference type="OrthoDB" id="9784339at2"/>